<reference evidence="2" key="1">
    <citation type="submission" date="2022-02" db="EMBL/GenBank/DDBJ databases">
        <title>Acinetobacter A3.8 sp. nov., isolated from Sediment (Zhairuo Island).</title>
        <authorList>
            <person name="Zheng K."/>
        </authorList>
    </citation>
    <scope>NUCLEOTIDE SEQUENCE</scope>
    <source>
        <strain evidence="2">A3.8</strain>
    </source>
</reference>
<dbReference type="Proteomes" id="UP001139701">
    <property type="component" value="Unassembled WGS sequence"/>
</dbReference>
<sequence length="603" mass="70429">MNYTDRIFPTNKGLTTYLDELIAQNYQIPTFQRDVVWEQENVKKLWDSIYKFYPLGSILIWKTDLKLQNHRQIGGHQITNTNFSRTEYQYILDGQQRTTSLLTSLYGGTIEGRQGFNPLLYVDLTVPIGSDTDDESYRNRFLFWTEIDDRNGEIRPNIGKKKRFDEGLIVKLIDIKNNFSTVQTSVFNSDTVNKDFNHPFLAELSKIKGVLDNYRISFIEVKGIQVSEVCQIFERINQAGKPLNIFDIVVAKTFKPATQQTATTPADNGFYLRDLIDDFRNHNNSEFLKISDLDYLQILAVIINHNVPNSGVRNITDRYLNELKTEHILAVWEETKKAMLKTFDFFENHLHIKTPYLIPFRYFYFTITAYFYKNSSPDYGLLKQYFWFNSFHNDDLLSNTTQLGQHIEFLIKEKANEPVVFDRFLIDKQKLRTATYSSKGRMSRAVLALYSSAQPKDWEHCDREVLVQNFFFSTDKPNLHHIFPTNSEYVLNNQHKNKVTSDSLMNIAYLTQITNLDITNRNPLEYIKDYDKPEFIAVMPSHLLSSEILDWARSGTLPDNAIDQFIESRVNNILTDLKIKLNGVTFDEMDTMEIKEPVTIEQE</sequence>
<dbReference type="AlphaFoldDB" id="A0A9X2B6C0"/>
<dbReference type="EMBL" id="JAKUML010000008">
    <property type="protein sequence ID" value="MCJ8146558.1"/>
    <property type="molecule type" value="Genomic_DNA"/>
</dbReference>
<dbReference type="PANTHER" id="PTHR37292">
    <property type="entry name" value="VNG6097C"/>
    <property type="match status" value="1"/>
</dbReference>
<proteinExistence type="predicted"/>
<organism evidence="2 3">
    <name type="scientific">Acinetobacter sedimenti</name>
    <dbReference type="NCBI Taxonomy" id="2919922"/>
    <lineage>
        <taxon>Bacteria</taxon>
        <taxon>Pseudomonadati</taxon>
        <taxon>Pseudomonadota</taxon>
        <taxon>Gammaproteobacteria</taxon>
        <taxon>Moraxellales</taxon>
        <taxon>Moraxellaceae</taxon>
        <taxon>Acinetobacter</taxon>
    </lineage>
</organism>
<comment type="caution">
    <text evidence="2">The sequence shown here is derived from an EMBL/GenBank/DDBJ whole genome shotgun (WGS) entry which is preliminary data.</text>
</comment>
<dbReference type="RefSeq" id="WP_241571239.1">
    <property type="nucleotide sequence ID" value="NZ_JAKUML010000008.1"/>
</dbReference>
<gene>
    <name evidence="2" type="ORF">MKI79_06535</name>
</gene>
<keyword evidence="3" id="KW-1185">Reference proteome</keyword>
<dbReference type="InterPro" id="IPR004919">
    <property type="entry name" value="GmrSD_N"/>
</dbReference>
<dbReference type="Pfam" id="PF03235">
    <property type="entry name" value="GmrSD_N"/>
    <property type="match status" value="1"/>
</dbReference>
<accession>A0A9X2B6C0</accession>
<evidence type="ECO:0000313" key="3">
    <source>
        <dbReference type="Proteomes" id="UP001139701"/>
    </source>
</evidence>
<evidence type="ECO:0000313" key="2">
    <source>
        <dbReference type="EMBL" id="MCJ8146558.1"/>
    </source>
</evidence>
<evidence type="ECO:0000259" key="1">
    <source>
        <dbReference type="Pfam" id="PF03235"/>
    </source>
</evidence>
<protein>
    <submittedName>
        <fullName evidence="2">DUF262 domain-containing protein</fullName>
    </submittedName>
</protein>
<feature type="domain" description="GmrSD restriction endonucleases N-terminal" evidence="1">
    <location>
        <begin position="24"/>
        <end position="253"/>
    </location>
</feature>
<name>A0A9X2B6C0_9GAMM</name>
<dbReference type="PANTHER" id="PTHR37292:SF2">
    <property type="entry name" value="DUF262 DOMAIN-CONTAINING PROTEIN"/>
    <property type="match status" value="1"/>
</dbReference>